<dbReference type="Pfam" id="PF01871">
    <property type="entry name" value="AMMECR1"/>
    <property type="match status" value="1"/>
</dbReference>
<name>C8X0D4_DESRD</name>
<feature type="region of interest" description="Disordered" evidence="1">
    <location>
        <begin position="18"/>
        <end position="37"/>
    </location>
</feature>
<dbReference type="NCBIfam" id="TIGR00296">
    <property type="entry name" value="TIGR00296 family protein"/>
    <property type="match status" value="1"/>
</dbReference>
<dbReference type="RefSeq" id="WP_015750917.1">
    <property type="nucleotide sequence ID" value="NC_013223.1"/>
</dbReference>
<dbReference type="Proteomes" id="UP000001052">
    <property type="component" value="Chromosome"/>
</dbReference>
<dbReference type="InterPro" id="IPR027485">
    <property type="entry name" value="AMMECR1_N"/>
</dbReference>
<dbReference type="AlphaFoldDB" id="C8X0D4"/>
<dbReference type="OrthoDB" id="9782820at2"/>
<organism evidence="3 4">
    <name type="scientific">Desulfohalobium retbaense (strain ATCC 49708 / DSM 5692 / JCM 16813 / HR100)</name>
    <dbReference type="NCBI Taxonomy" id="485915"/>
    <lineage>
        <taxon>Bacteria</taxon>
        <taxon>Pseudomonadati</taxon>
        <taxon>Thermodesulfobacteriota</taxon>
        <taxon>Desulfovibrionia</taxon>
        <taxon>Desulfovibrionales</taxon>
        <taxon>Desulfohalobiaceae</taxon>
        <taxon>Desulfohalobium</taxon>
    </lineage>
</organism>
<accession>C8X0D4</accession>
<evidence type="ECO:0000256" key="1">
    <source>
        <dbReference type="SAM" id="MobiDB-lite"/>
    </source>
</evidence>
<dbReference type="STRING" id="485915.Dret_0462"/>
<dbReference type="InterPro" id="IPR027623">
    <property type="entry name" value="AmmeMemoSam_A"/>
</dbReference>
<reference evidence="3 4" key="2">
    <citation type="journal article" date="2010" name="Stand. Genomic Sci.">
        <title>Complete genome sequence of Desulfohalobium retbaense type strain (HR(100)).</title>
        <authorList>
            <person name="Spring S."/>
            <person name="Nolan M."/>
            <person name="Lapidus A."/>
            <person name="Glavina Del Rio T."/>
            <person name="Copeland A."/>
            <person name="Tice H."/>
            <person name="Cheng J.F."/>
            <person name="Lucas S."/>
            <person name="Land M."/>
            <person name="Chen F."/>
            <person name="Bruce D."/>
            <person name="Goodwin L."/>
            <person name="Pitluck S."/>
            <person name="Ivanova N."/>
            <person name="Mavromatis K."/>
            <person name="Mikhailova N."/>
            <person name="Pati A."/>
            <person name="Chen A."/>
            <person name="Palaniappan K."/>
            <person name="Hauser L."/>
            <person name="Chang Y.J."/>
            <person name="Jeffries C.D."/>
            <person name="Munk C."/>
            <person name="Kiss H."/>
            <person name="Chain P."/>
            <person name="Han C."/>
            <person name="Brettin T."/>
            <person name="Detter J.C."/>
            <person name="Schuler E."/>
            <person name="Goker M."/>
            <person name="Rohde M."/>
            <person name="Bristow J."/>
            <person name="Eisen J.A."/>
            <person name="Markowitz V."/>
            <person name="Hugenholtz P."/>
            <person name="Kyrpides N.C."/>
            <person name="Klenk H.P."/>
        </authorList>
    </citation>
    <scope>NUCLEOTIDE SEQUENCE [LARGE SCALE GENOMIC DNA]</scope>
    <source>
        <strain evidence="3 4">DSM 5692</strain>
    </source>
</reference>
<dbReference type="EMBL" id="CP001734">
    <property type="protein sequence ID" value="ACV67759.1"/>
    <property type="molecule type" value="Genomic_DNA"/>
</dbReference>
<keyword evidence="4" id="KW-1185">Reference proteome</keyword>
<dbReference type="PROSITE" id="PS51112">
    <property type="entry name" value="AMMECR1"/>
    <property type="match status" value="1"/>
</dbReference>
<reference evidence="4" key="1">
    <citation type="submission" date="2009-09" db="EMBL/GenBank/DDBJ databases">
        <title>The complete chromosome of Desulfohalobium retbaense DSM 5692.</title>
        <authorList>
            <consortium name="US DOE Joint Genome Institute (JGI-PGF)"/>
            <person name="Lucas S."/>
            <person name="Copeland A."/>
            <person name="Lapidus A."/>
            <person name="Glavina del Rio T."/>
            <person name="Dalin E."/>
            <person name="Tice H."/>
            <person name="Bruce D."/>
            <person name="Goodwin L."/>
            <person name="Pitluck S."/>
            <person name="Kyrpides N."/>
            <person name="Mavromatis K."/>
            <person name="Ivanova N."/>
            <person name="Mikhailova N."/>
            <person name="Munk A.C."/>
            <person name="Brettin T."/>
            <person name="Detter J.C."/>
            <person name="Han C."/>
            <person name="Tapia R."/>
            <person name="Larimer F."/>
            <person name="Land M."/>
            <person name="Hauser L."/>
            <person name="Markowitz V."/>
            <person name="Cheng J.-F."/>
            <person name="Hugenholtz P."/>
            <person name="Woyke T."/>
            <person name="Wu D."/>
            <person name="Spring S."/>
            <person name="Klenk H.-P."/>
            <person name="Eisen J.A."/>
        </authorList>
    </citation>
    <scope>NUCLEOTIDE SEQUENCE [LARGE SCALE GENOMIC DNA]</scope>
    <source>
        <strain evidence="4">DSM 5692</strain>
    </source>
</reference>
<proteinExistence type="inferred from homology"/>
<gene>
    <name evidence="3" type="ordered locus">Dret_0462</name>
</gene>
<sequence>MQLALNEQERRALKDLAERSIRSRFDPQQHLPEAPSEQMQENLGAFVTLKQAGHLRGCIGHVIGDRPLWQTIADMAQAAAFDDPRFPSLQEGEIKDLEIEISVLGPLEPVTDPEGVEPGRHGLLVQRSVHSGLLLPQVATEQGWDRETFLGQTCVKAGLPPTAWKSKKTQVYRFEAEVF</sequence>
<dbReference type="PANTHER" id="PTHR13016">
    <property type="entry name" value="AMMECR1 HOMOLOG"/>
    <property type="match status" value="1"/>
</dbReference>
<evidence type="ECO:0000313" key="4">
    <source>
        <dbReference type="Proteomes" id="UP000001052"/>
    </source>
</evidence>
<dbReference type="HOGENOM" id="CLU_095686_1_1_7"/>
<dbReference type="HAMAP" id="MF_00645">
    <property type="entry name" value="AMMECR1"/>
    <property type="match status" value="1"/>
</dbReference>
<dbReference type="NCBIfam" id="TIGR04335">
    <property type="entry name" value="AmmeMemoSam_A"/>
    <property type="match status" value="1"/>
</dbReference>
<protein>
    <submittedName>
        <fullName evidence="3">AMMECR1 domain protein</fullName>
    </submittedName>
</protein>
<dbReference type="InterPro" id="IPR023472">
    <property type="entry name" value="Uncharacterised_MJ0810"/>
</dbReference>
<evidence type="ECO:0000259" key="2">
    <source>
        <dbReference type="PROSITE" id="PS51112"/>
    </source>
</evidence>
<dbReference type="PANTHER" id="PTHR13016:SF0">
    <property type="entry name" value="AMME SYNDROME CANDIDATE GENE 1 PROTEIN"/>
    <property type="match status" value="1"/>
</dbReference>
<evidence type="ECO:0000313" key="3">
    <source>
        <dbReference type="EMBL" id="ACV67759.1"/>
    </source>
</evidence>
<dbReference type="InterPro" id="IPR023473">
    <property type="entry name" value="AMMECR1"/>
</dbReference>
<dbReference type="Gene3D" id="3.30.700.20">
    <property type="entry name" value="Hypothetical protein ph0010, domain 1"/>
    <property type="match status" value="1"/>
</dbReference>
<dbReference type="SUPFAM" id="SSF143447">
    <property type="entry name" value="AMMECR1-like"/>
    <property type="match status" value="1"/>
</dbReference>
<dbReference type="Gene3D" id="3.30.1490.150">
    <property type="entry name" value="Hypothetical protein ph0010, domain 2"/>
    <property type="match status" value="1"/>
</dbReference>
<dbReference type="eggNOG" id="COG2078">
    <property type="taxonomic scope" value="Bacteria"/>
</dbReference>
<dbReference type="KEGG" id="drt:Dret_0462"/>
<feature type="compositionally biased region" description="Basic and acidic residues" evidence="1">
    <location>
        <begin position="18"/>
        <end position="27"/>
    </location>
</feature>
<feature type="domain" description="AMMECR1" evidence="2">
    <location>
        <begin position="8"/>
        <end position="179"/>
    </location>
</feature>
<dbReference type="InterPro" id="IPR036071">
    <property type="entry name" value="AMMECR1_dom_sf"/>
</dbReference>
<dbReference type="InterPro" id="IPR002733">
    <property type="entry name" value="AMMECR1_domain"/>
</dbReference>